<dbReference type="Gene3D" id="3.90.1170.30">
    <property type="entry name" value="Pyrimidine nucleoside phosphorylase-like, C-terminal domain"/>
    <property type="match status" value="1"/>
</dbReference>
<dbReference type="GO" id="GO:0006206">
    <property type="term" value="P:pyrimidine nucleobase metabolic process"/>
    <property type="evidence" value="ECO:0007669"/>
    <property type="project" value="InterPro"/>
</dbReference>
<dbReference type="SMART" id="SM00941">
    <property type="entry name" value="PYNP_C"/>
    <property type="match status" value="1"/>
</dbReference>
<dbReference type="InterPro" id="IPR035902">
    <property type="entry name" value="Nuc_phospho_transferase"/>
</dbReference>
<dbReference type="Gene3D" id="1.20.970.10">
    <property type="entry name" value="Transferase, Pyrimidine Nucleoside Phosphorylase, Chain C"/>
    <property type="match status" value="1"/>
</dbReference>
<protein>
    <recommendedName>
        <fullName evidence="3 7">Thymidine phosphorylase</fullName>
        <ecNumber evidence="3 7">2.4.2.4</ecNumber>
    </recommendedName>
    <alternativeName>
        <fullName evidence="7">TdRPase</fullName>
    </alternativeName>
</protein>
<comment type="catalytic activity">
    <reaction evidence="6 7">
        <text>thymidine + phosphate = 2-deoxy-alpha-D-ribose 1-phosphate + thymine</text>
        <dbReference type="Rhea" id="RHEA:16037"/>
        <dbReference type="ChEBI" id="CHEBI:17748"/>
        <dbReference type="ChEBI" id="CHEBI:17821"/>
        <dbReference type="ChEBI" id="CHEBI:43474"/>
        <dbReference type="ChEBI" id="CHEBI:57259"/>
        <dbReference type="EC" id="2.4.2.4"/>
    </reaction>
</comment>
<keyword evidence="4 7" id="KW-0328">Glycosyltransferase</keyword>
<evidence type="ECO:0000256" key="1">
    <source>
        <dbReference type="ARBA" id="ARBA00006915"/>
    </source>
</evidence>
<evidence type="ECO:0000256" key="5">
    <source>
        <dbReference type="ARBA" id="ARBA00022679"/>
    </source>
</evidence>
<dbReference type="GO" id="GO:0009032">
    <property type="term" value="F:thymidine phosphorylase activity"/>
    <property type="evidence" value="ECO:0007669"/>
    <property type="project" value="UniProtKB-UniRule"/>
</dbReference>
<evidence type="ECO:0000256" key="6">
    <source>
        <dbReference type="ARBA" id="ARBA00048550"/>
    </source>
</evidence>
<dbReference type="Gene3D" id="3.40.1030.10">
    <property type="entry name" value="Nucleoside phosphorylase/phosphoribosyltransferase catalytic domain"/>
    <property type="match status" value="1"/>
</dbReference>
<dbReference type="EC" id="2.4.2.4" evidence="3 7"/>
<dbReference type="STRING" id="1227549.SAMN05444007_106181"/>
<dbReference type="NCBIfam" id="NF004490">
    <property type="entry name" value="PRK05820.1"/>
    <property type="match status" value="1"/>
</dbReference>
<dbReference type="InterPro" id="IPR000053">
    <property type="entry name" value="Thymidine/pyrmidine_PPase"/>
</dbReference>
<dbReference type="GO" id="GO:0005829">
    <property type="term" value="C:cytosol"/>
    <property type="evidence" value="ECO:0007669"/>
    <property type="project" value="TreeGrafter"/>
</dbReference>
<dbReference type="InterPro" id="IPR036320">
    <property type="entry name" value="Glycosyl_Trfase_fam3_N_dom_sf"/>
</dbReference>
<organism evidence="9 10">
    <name type="scientific">Cribrihabitans marinus</name>
    <dbReference type="NCBI Taxonomy" id="1227549"/>
    <lineage>
        <taxon>Bacteria</taxon>
        <taxon>Pseudomonadati</taxon>
        <taxon>Pseudomonadota</taxon>
        <taxon>Alphaproteobacteria</taxon>
        <taxon>Rhodobacterales</taxon>
        <taxon>Paracoccaceae</taxon>
        <taxon>Cribrihabitans</taxon>
    </lineage>
</organism>
<comment type="subunit">
    <text evidence="2 7">Homodimer.</text>
</comment>
<dbReference type="OrthoDB" id="9763887at2"/>
<reference evidence="9 10" key="1">
    <citation type="submission" date="2016-10" db="EMBL/GenBank/DDBJ databases">
        <authorList>
            <person name="de Groot N.N."/>
        </authorList>
    </citation>
    <scope>NUCLEOTIDE SEQUENCE [LARGE SCALE GENOMIC DNA]</scope>
    <source>
        <strain evidence="9 10">DSM 29340</strain>
    </source>
</reference>
<dbReference type="HAMAP" id="MF_01628">
    <property type="entry name" value="Thymid_phosp"/>
    <property type="match status" value="1"/>
</dbReference>
<dbReference type="GO" id="GO:0046104">
    <property type="term" value="P:thymidine metabolic process"/>
    <property type="evidence" value="ECO:0007669"/>
    <property type="project" value="UniProtKB-UniRule"/>
</dbReference>
<evidence type="ECO:0000256" key="3">
    <source>
        <dbReference type="ARBA" id="ARBA00011892"/>
    </source>
</evidence>
<dbReference type="RefSeq" id="WP_092366949.1">
    <property type="nucleotide sequence ID" value="NZ_BMGV01000006.1"/>
</dbReference>
<dbReference type="InterPro" id="IPR000312">
    <property type="entry name" value="Glycosyl_Trfase_fam3"/>
</dbReference>
<name>A0A1H7B7F7_9RHOB</name>
<dbReference type="FunFam" id="3.40.1030.10:FF:000003">
    <property type="entry name" value="Pyrimidine-nucleoside phosphorylase"/>
    <property type="match status" value="1"/>
</dbReference>
<dbReference type="NCBIfam" id="TIGR02644">
    <property type="entry name" value="Y_phosphoryl"/>
    <property type="match status" value="1"/>
</dbReference>
<comment type="pathway">
    <text evidence="7">Pyrimidine metabolism; dTMP biosynthesis via salvage pathway; dTMP from thymine: step 1/2.</text>
</comment>
<dbReference type="EMBL" id="FNYD01000006">
    <property type="protein sequence ID" value="SEJ69335.1"/>
    <property type="molecule type" value="Genomic_DNA"/>
</dbReference>
<dbReference type="PIRSF" id="PIRSF000478">
    <property type="entry name" value="TP_PyNP"/>
    <property type="match status" value="1"/>
</dbReference>
<keyword evidence="10" id="KW-1185">Reference proteome</keyword>
<evidence type="ECO:0000313" key="9">
    <source>
        <dbReference type="EMBL" id="SEJ69335.1"/>
    </source>
</evidence>
<dbReference type="SUPFAM" id="SSF52418">
    <property type="entry name" value="Nucleoside phosphorylase/phosphoribosyltransferase catalytic domain"/>
    <property type="match status" value="1"/>
</dbReference>
<dbReference type="PANTHER" id="PTHR10515">
    <property type="entry name" value="THYMIDINE PHOSPHORYLASE"/>
    <property type="match status" value="1"/>
</dbReference>
<dbReference type="InterPro" id="IPR013102">
    <property type="entry name" value="PYNP_C"/>
</dbReference>
<dbReference type="PROSITE" id="PS00647">
    <property type="entry name" value="THYMID_PHOSPHORYLASE"/>
    <property type="match status" value="1"/>
</dbReference>
<evidence type="ECO:0000256" key="7">
    <source>
        <dbReference type="HAMAP-Rule" id="MF_01628"/>
    </source>
</evidence>
<dbReference type="Pfam" id="PF00591">
    <property type="entry name" value="Glycos_transf_3"/>
    <property type="match status" value="1"/>
</dbReference>
<dbReference type="InterPro" id="IPR013465">
    <property type="entry name" value="Thymidine_Pase"/>
</dbReference>
<dbReference type="InterPro" id="IPR017872">
    <property type="entry name" value="Pyrmidine_PPase_CS"/>
</dbReference>
<dbReference type="SUPFAM" id="SSF47648">
    <property type="entry name" value="Nucleoside phosphorylase/phosphoribosyltransferase N-terminal domain"/>
    <property type="match status" value="1"/>
</dbReference>
<dbReference type="GO" id="GO:0004645">
    <property type="term" value="F:1,4-alpha-oligoglucan phosphorylase activity"/>
    <property type="evidence" value="ECO:0007669"/>
    <property type="project" value="InterPro"/>
</dbReference>
<dbReference type="PANTHER" id="PTHR10515:SF0">
    <property type="entry name" value="THYMIDINE PHOSPHORYLASE"/>
    <property type="match status" value="1"/>
</dbReference>
<dbReference type="InterPro" id="IPR018090">
    <property type="entry name" value="Pyrmidine_PPas_bac/euk"/>
</dbReference>
<evidence type="ECO:0000259" key="8">
    <source>
        <dbReference type="SMART" id="SM00941"/>
    </source>
</evidence>
<comment type="function">
    <text evidence="7">The enzymes which catalyze the reversible phosphorolysis of pyrimidine nucleosides are involved in the degradation of these compounds and in their utilization as carbon and energy sources, or in the rescue of pyrimidine bases for nucleotide synthesis.</text>
</comment>
<dbReference type="Pfam" id="PF07831">
    <property type="entry name" value="PYNP_C"/>
    <property type="match status" value="1"/>
</dbReference>
<dbReference type="Pfam" id="PF02885">
    <property type="entry name" value="Glycos_trans_3N"/>
    <property type="match status" value="1"/>
</dbReference>
<comment type="similarity">
    <text evidence="1 7">Belongs to the thymidine/pyrimidine-nucleoside phosphorylase family.</text>
</comment>
<dbReference type="SUPFAM" id="SSF54680">
    <property type="entry name" value="Pyrimidine nucleoside phosphorylase C-terminal domain"/>
    <property type="match status" value="1"/>
</dbReference>
<accession>A0A1H7B7F7</accession>
<dbReference type="InterPro" id="IPR017459">
    <property type="entry name" value="Glycosyl_Trfase_fam3_N_dom"/>
</dbReference>
<evidence type="ECO:0000313" key="10">
    <source>
        <dbReference type="Proteomes" id="UP000199379"/>
    </source>
</evidence>
<dbReference type="AlphaFoldDB" id="A0A1H7B7F7"/>
<dbReference type="Proteomes" id="UP000199379">
    <property type="component" value="Unassembled WGS sequence"/>
</dbReference>
<dbReference type="InterPro" id="IPR036566">
    <property type="entry name" value="PYNP-like_C_sf"/>
</dbReference>
<evidence type="ECO:0000256" key="4">
    <source>
        <dbReference type="ARBA" id="ARBA00022676"/>
    </source>
</evidence>
<feature type="domain" description="Pyrimidine nucleoside phosphorylase C-terminal" evidence="8">
    <location>
        <begin position="345"/>
        <end position="419"/>
    </location>
</feature>
<keyword evidence="5 7" id="KW-0808">Transferase</keyword>
<dbReference type="UniPathway" id="UPA00578">
    <property type="reaction ID" value="UER00638"/>
</dbReference>
<proteinExistence type="inferred from homology"/>
<sequence length="435" mass="44343">MDARTIIARLRRREAPGAEALRWFAQGLADGGVSDAQAGAFAMAVCMGELGPEGRTALTLGMRDSGTVLEWDLDGPVIDKHSTGGVGDCVSLLLAPALAECGAYVPMISGRGLGHTGGTLDKLEAIPGVVTQVGRARLARIVAEVGAAIVGASARIAPADKRLYAVRDVTATVESLDLITASILSKKLAAGLQALVLDVKLGSGAFMKTPDEARALARALVETANAAGCKTSALITDMNQPLAPALGNALEVDEVMTALTDGQDSPLAQLSAALGGVLLADAGLADSAEAGSERVAAVIRDGRAAERFGRMLAALGGPVRFVDDWARFLPEASVIQEIAAREAGYVTAIDGEALGLAVVALGGGRQVEEDVIDPAVGLSGVVRLGAKVDKGTPLAKIHAAREDAARRADAAVRAAITLGPKPPAVPPLVHERIGP</sequence>
<gene>
    <name evidence="7" type="primary">deoA</name>
    <name evidence="9" type="ORF">SAMN05444007_106181</name>
</gene>
<evidence type="ECO:0000256" key="2">
    <source>
        <dbReference type="ARBA" id="ARBA00011738"/>
    </source>
</evidence>